<dbReference type="PANTHER" id="PTHR45972:SF4">
    <property type="entry name" value="KELCH REPEAT-CONTAINING PROTEIN"/>
    <property type="match status" value="1"/>
</dbReference>
<keyword evidence="2" id="KW-0677">Repeat</keyword>
<accession>A0ABD0RSV0</accession>
<comment type="caution">
    <text evidence="3">The sequence shown here is derived from an EMBL/GenBank/DDBJ whole genome shotgun (WGS) entry which is preliminary data.</text>
</comment>
<dbReference type="InterPro" id="IPR052310">
    <property type="entry name" value="Kelch/BTB_domain_protein"/>
</dbReference>
<dbReference type="Pfam" id="PF01344">
    <property type="entry name" value="Kelch_1"/>
    <property type="match status" value="1"/>
</dbReference>
<proteinExistence type="predicted"/>
<dbReference type="AlphaFoldDB" id="A0ABD0RSV0"/>
<dbReference type="InterPro" id="IPR015915">
    <property type="entry name" value="Kelch-typ_b-propeller"/>
</dbReference>
<dbReference type="PANTHER" id="PTHR45972">
    <property type="entry name" value="BTB_2 DOMAIN-CONTAINING PROTEIN"/>
    <property type="match status" value="1"/>
</dbReference>
<evidence type="ECO:0000256" key="2">
    <source>
        <dbReference type="ARBA" id="ARBA00022737"/>
    </source>
</evidence>
<dbReference type="EMBL" id="JAMKFB020000002">
    <property type="protein sequence ID" value="KAL0201411.1"/>
    <property type="molecule type" value="Genomic_DNA"/>
</dbReference>
<name>A0ABD0RSV0_CIRMR</name>
<dbReference type="InterPro" id="IPR006652">
    <property type="entry name" value="Kelch_1"/>
</dbReference>
<gene>
    <name evidence="3" type="ORF">M9458_004598</name>
</gene>
<dbReference type="Proteomes" id="UP001529510">
    <property type="component" value="Unassembled WGS sequence"/>
</dbReference>
<keyword evidence="4" id="KW-1185">Reference proteome</keyword>
<feature type="non-terminal residue" evidence="3">
    <location>
        <position position="63"/>
    </location>
</feature>
<dbReference type="SMART" id="SM00612">
    <property type="entry name" value="Kelch"/>
    <property type="match status" value="1"/>
</dbReference>
<evidence type="ECO:0000313" key="3">
    <source>
        <dbReference type="EMBL" id="KAL0201411.1"/>
    </source>
</evidence>
<dbReference type="Gene3D" id="2.120.10.80">
    <property type="entry name" value="Kelch-type beta propeller"/>
    <property type="match status" value="1"/>
</dbReference>
<organism evidence="3 4">
    <name type="scientific">Cirrhinus mrigala</name>
    <name type="common">Mrigala</name>
    <dbReference type="NCBI Taxonomy" id="683832"/>
    <lineage>
        <taxon>Eukaryota</taxon>
        <taxon>Metazoa</taxon>
        <taxon>Chordata</taxon>
        <taxon>Craniata</taxon>
        <taxon>Vertebrata</taxon>
        <taxon>Euteleostomi</taxon>
        <taxon>Actinopterygii</taxon>
        <taxon>Neopterygii</taxon>
        <taxon>Teleostei</taxon>
        <taxon>Ostariophysi</taxon>
        <taxon>Cypriniformes</taxon>
        <taxon>Cyprinidae</taxon>
        <taxon>Labeoninae</taxon>
        <taxon>Labeonini</taxon>
        <taxon>Cirrhinus</taxon>
    </lineage>
</organism>
<sequence length="63" mass="6819">VYAIGGYDGQSCLSNVEVYDSFSNRWTEVAPMKEAVSCPAVTTCAGKLFIIGGEPYENSYSNK</sequence>
<feature type="non-terminal residue" evidence="3">
    <location>
        <position position="1"/>
    </location>
</feature>
<protein>
    <submittedName>
        <fullName evidence="3">Uncharacterized protein</fullName>
    </submittedName>
</protein>
<keyword evidence="1" id="KW-0880">Kelch repeat</keyword>
<reference evidence="3 4" key="1">
    <citation type="submission" date="2024-05" db="EMBL/GenBank/DDBJ databases">
        <title>Genome sequencing and assembly of Indian major carp, Cirrhinus mrigala (Hamilton, 1822).</title>
        <authorList>
            <person name="Mohindra V."/>
            <person name="Chowdhury L.M."/>
            <person name="Lal K."/>
            <person name="Jena J.K."/>
        </authorList>
    </citation>
    <scope>NUCLEOTIDE SEQUENCE [LARGE SCALE GENOMIC DNA]</scope>
    <source>
        <strain evidence="3">CM1030</strain>
        <tissue evidence="3">Blood</tissue>
    </source>
</reference>
<evidence type="ECO:0000256" key="1">
    <source>
        <dbReference type="ARBA" id="ARBA00022441"/>
    </source>
</evidence>
<evidence type="ECO:0000313" key="4">
    <source>
        <dbReference type="Proteomes" id="UP001529510"/>
    </source>
</evidence>
<dbReference type="SUPFAM" id="SSF117281">
    <property type="entry name" value="Kelch motif"/>
    <property type="match status" value="1"/>
</dbReference>